<gene>
    <name evidence="1" type="ORF">EIK76_11900</name>
</gene>
<proteinExistence type="predicted"/>
<dbReference type="CDD" id="cd00093">
    <property type="entry name" value="HTH_XRE"/>
    <property type="match status" value="1"/>
</dbReference>
<keyword evidence="2" id="KW-1185">Reference proteome</keyword>
<evidence type="ECO:0000313" key="2">
    <source>
        <dbReference type="Proteomes" id="UP000276260"/>
    </source>
</evidence>
<evidence type="ECO:0000313" key="1">
    <source>
        <dbReference type="EMBL" id="RRJ20222.1"/>
    </source>
</evidence>
<reference evidence="1 2" key="1">
    <citation type="submission" date="2018-11" db="EMBL/GenBank/DDBJ databases">
        <title>Draft genome analysis of Rheinheimera mesophila isolated from an industrial waste site.</title>
        <authorList>
            <person name="Yu Q."/>
            <person name="Qi Y."/>
            <person name="Zhang H."/>
            <person name="Lu Y."/>
            <person name="Pu J."/>
        </authorList>
    </citation>
    <scope>NUCLEOTIDE SEQUENCE [LARGE SCALE GENOMIC DNA]</scope>
    <source>
        <strain evidence="1 2">IITR13</strain>
    </source>
</reference>
<dbReference type="InterPro" id="IPR001387">
    <property type="entry name" value="Cro/C1-type_HTH"/>
</dbReference>
<dbReference type="Gene3D" id="1.10.260.40">
    <property type="entry name" value="lambda repressor-like DNA-binding domains"/>
    <property type="match status" value="1"/>
</dbReference>
<dbReference type="EMBL" id="RRCF01000003">
    <property type="protein sequence ID" value="RRJ20222.1"/>
    <property type="molecule type" value="Genomic_DNA"/>
</dbReference>
<dbReference type="RefSeq" id="WP_125060878.1">
    <property type="nucleotide sequence ID" value="NZ_RRCF01000003.1"/>
</dbReference>
<dbReference type="InterPro" id="IPR010982">
    <property type="entry name" value="Lambda_DNA-bd_dom_sf"/>
</dbReference>
<accession>A0A3P3QGA7</accession>
<organism evidence="1 2">
    <name type="scientific">Rheinheimera mesophila</name>
    <dbReference type="NCBI Taxonomy" id="1547515"/>
    <lineage>
        <taxon>Bacteria</taxon>
        <taxon>Pseudomonadati</taxon>
        <taxon>Pseudomonadota</taxon>
        <taxon>Gammaproteobacteria</taxon>
        <taxon>Chromatiales</taxon>
        <taxon>Chromatiaceae</taxon>
        <taxon>Rheinheimera</taxon>
    </lineage>
</organism>
<protein>
    <submittedName>
        <fullName evidence="1">XRE family transcriptional regulator</fullName>
    </submittedName>
</protein>
<name>A0A3P3QGA7_9GAMM</name>
<dbReference type="AlphaFoldDB" id="A0A3P3QGA7"/>
<dbReference type="OrthoDB" id="51325at2"/>
<sequence>MQEALVLKVELLKALRQQRFLSQEDLFNACQQRSLRVSLATIKRAETGKKVSYRTVRELSAFYAVPALSLVLQGSEDSGQPRPES</sequence>
<comment type="caution">
    <text evidence="1">The sequence shown here is derived from an EMBL/GenBank/DDBJ whole genome shotgun (WGS) entry which is preliminary data.</text>
</comment>
<dbReference type="Proteomes" id="UP000276260">
    <property type="component" value="Unassembled WGS sequence"/>
</dbReference>
<dbReference type="GO" id="GO:0003677">
    <property type="term" value="F:DNA binding"/>
    <property type="evidence" value="ECO:0007669"/>
    <property type="project" value="InterPro"/>
</dbReference>